<accession>A0A7S3AMC4</accession>
<proteinExistence type="predicted"/>
<dbReference type="AlphaFoldDB" id="A0A7S3AMC4"/>
<name>A0A7S3AMC4_9EUKA</name>
<sequence length="198" mass="22920">MDKREDGAYWLCTRRRRGHGLSEEVRRIVHDFYVAHPSIKRSPIKSDVLKIKDEHGVVQDVPKLLSEVSLTDVYLDFRAAHPEVNIRERAFRYLRPQELRRMKMRHLEMCGCRWCVEMNLLQAALNRARDQLTRRYGDQGYAPPVAHMKPTLAAYDCVCCVDPSKQLHTLGAHPLRSAKVYSGVGASNRNERVDRDPL</sequence>
<organism evidence="1">
    <name type="scientific">Haptolina ericina</name>
    <dbReference type="NCBI Taxonomy" id="156174"/>
    <lineage>
        <taxon>Eukaryota</taxon>
        <taxon>Haptista</taxon>
        <taxon>Haptophyta</taxon>
        <taxon>Prymnesiophyceae</taxon>
        <taxon>Prymnesiales</taxon>
        <taxon>Prymnesiaceae</taxon>
        <taxon>Haptolina</taxon>
    </lineage>
</organism>
<dbReference type="EMBL" id="HBHX01017842">
    <property type="protein sequence ID" value="CAE0109284.1"/>
    <property type="molecule type" value="Transcribed_RNA"/>
</dbReference>
<protein>
    <submittedName>
        <fullName evidence="1">Uncharacterized protein</fullName>
    </submittedName>
</protein>
<evidence type="ECO:0000313" key="1">
    <source>
        <dbReference type="EMBL" id="CAE0109284.1"/>
    </source>
</evidence>
<reference evidence="1" key="1">
    <citation type="submission" date="2021-01" db="EMBL/GenBank/DDBJ databases">
        <authorList>
            <person name="Corre E."/>
            <person name="Pelletier E."/>
            <person name="Niang G."/>
            <person name="Scheremetjew M."/>
            <person name="Finn R."/>
            <person name="Kale V."/>
            <person name="Holt S."/>
            <person name="Cochrane G."/>
            <person name="Meng A."/>
            <person name="Brown T."/>
            <person name="Cohen L."/>
        </authorList>
    </citation>
    <scope>NUCLEOTIDE SEQUENCE</scope>
    <source>
        <strain evidence="1">CCMP281</strain>
    </source>
</reference>
<gene>
    <name evidence="1" type="ORF">HERI1096_LOCUS9944</name>
</gene>